<comment type="caution">
    <text evidence="1">The sequence shown here is derived from an EMBL/GenBank/DDBJ whole genome shotgun (WGS) entry which is preliminary data.</text>
</comment>
<gene>
    <name evidence="1" type="ORF">LCGC14_1629330</name>
</gene>
<name>A0A0F9I3H3_9ZZZZ</name>
<protein>
    <submittedName>
        <fullName evidence="1">Uncharacterized protein</fullName>
    </submittedName>
</protein>
<dbReference type="AlphaFoldDB" id="A0A0F9I3H3"/>
<organism evidence="1">
    <name type="scientific">marine sediment metagenome</name>
    <dbReference type="NCBI Taxonomy" id="412755"/>
    <lineage>
        <taxon>unclassified sequences</taxon>
        <taxon>metagenomes</taxon>
        <taxon>ecological metagenomes</taxon>
    </lineage>
</organism>
<dbReference type="EMBL" id="LAZR01013420">
    <property type="protein sequence ID" value="KKM22042.1"/>
    <property type="molecule type" value="Genomic_DNA"/>
</dbReference>
<dbReference type="InterPro" id="IPR036388">
    <property type="entry name" value="WH-like_DNA-bd_sf"/>
</dbReference>
<accession>A0A0F9I3H3</accession>
<dbReference type="SUPFAM" id="SSF64496">
    <property type="entry name" value="DNA-binding domain of intron-encoded endonucleases"/>
    <property type="match status" value="1"/>
</dbReference>
<proteinExistence type="predicted"/>
<reference evidence="1" key="1">
    <citation type="journal article" date="2015" name="Nature">
        <title>Complex archaea that bridge the gap between prokaryotes and eukaryotes.</title>
        <authorList>
            <person name="Spang A."/>
            <person name="Saw J.H."/>
            <person name="Jorgensen S.L."/>
            <person name="Zaremba-Niedzwiedzka K."/>
            <person name="Martijn J."/>
            <person name="Lind A.E."/>
            <person name="van Eijk R."/>
            <person name="Schleper C."/>
            <person name="Guy L."/>
            <person name="Ettema T.J."/>
        </authorList>
    </citation>
    <scope>NUCLEOTIDE SEQUENCE</scope>
</reference>
<evidence type="ECO:0000313" key="1">
    <source>
        <dbReference type="EMBL" id="KKM22042.1"/>
    </source>
</evidence>
<dbReference type="Gene3D" id="1.10.10.10">
    <property type="entry name" value="Winged helix-like DNA-binding domain superfamily/Winged helix DNA-binding domain"/>
    <property type="match status" value="1"/>
</dbReference>
<dbReference type="SMART" id="SM00497">
    <property type="entry name" value="IENR1"/>
    <property type="match status" value="1"/>
</dbReference>
<dbReference type="InterPro" id="IPR003647">
    <property type="entry name" value="Intron_nuc_1_rpt"/>
</dbReference>
<sequence length="165" mass="19162">MAEPTPAQRYAHTKKGLTTHIYLMQKASCKKRNNPIPTYTALELRGWLFNQLLFHHLYTLWVTSGYDKWQKPSVNRLNDYISYTLNNIELTTRRGNMNKYHEDVRLGVNKKTSKAINQYTKQGKFIATYRSLTVAQVATGIHNAHISKVCHSIRKTAGGYIWKFK</sequence>